<protein>
    <recommendedName>
        <fullName evidence="4">Carboxypeptidase regulatory-like domain-containing protein</fullName>
    </recommendedName>
</protein>
<dbReference type="EMBL" id="OBEH01000002">
    <property type="protein sequence ID" value="SNY99653.1"/>
    <property type="molecule type" value="Genomic_DNA"/>
</dbReference>
<reference evidence="3" key="1">
    <citation type="submission" date="2017-09" db="EMBL/GenBank/DDBJ databases">
        <authorList>
            <person name="Varghese N."/>
            <person name="Submissions S."/>
        </authorList>
    </citation>
    <scope>NUCLEOTIDE SEQUENCE [LARGE SCALE GENOMIC DNA]</scope>
    <source>
        <strain evidence="3">DSM 25885</strain>
    </source>
</reference>
<evidence type="ECO:0008006" key="4">
    <source>
        <dbReference type="Google" id="ProtNLM"/>
    </source>
</evidence>
<proteinExistence type="predicted"/>
<gene>
    <name evidence="2" type="ORF">SAMN06265377_1464</name>
</gene>
<dbReference type="Proteomes" id="UP000219048">
    <property type="component" value="Unassembled WGS sequence"/>
</dbReference>
<dbReference type="AlphaFoldDB" id="A0A285MSJ5"/>
<name>A0A285MSJ5_9FLAO</name>
<keyword evidence="3" id="KW-1185">Reference proteome</keyword>
<evidence type="ECO:0000256" key="1">
    <source>
        <dbReference type="SAM" id="SignalP"/>
    </source>
</evidence>
<evidence type="ECO:0000313" key="3">
    <source>
        <dbReference type="Proteomes" id="UP000219048"/>
    </source>
</evidence>
<keyword evidence="1" id="KW-0732">Signal</keyword>
<organism evidence="2 3">
    <name type="scientific">Flagellimonas pacifica</name>
    <dbReference type="NCBI Taxonomy" id="1247520"/>
    <lineage>
        <taxon>Bacteria</taxon>
        <taxon>Pseudomonadati</taxon>
        <taxon>Bacteroidota</taxon>
        <taxon>Flavobacteriia</taxon>
        <taxon>Flavobacteriales</taxon>
        <taxon>Flavobacteriaceae</taxon>
        <taxon>Flagellimonas</taxon>
    </lineage>
</organism>
<evidence type="ECO:0000313" key="2">
    <source>
        <dbReference type="EMBL" id="SNY99653.1"/>
    </source>
</evidence>
<sequence>MNSKIFISLIFLSILSGTLPAQTKQISVYDKYEGMSSEKIYVGVNTTLLFTGEYLYYTVFCLDDKTKQPSKISSYAYLQLISNDGTVIFQHKVSLINSRGQGDFFVPTSISSGVYKLIGYTKWMRNGRTELFFQDDISIINPYQSNQTRILKDKSSSIVQNSITASGLKIQQDKRFVLEADKNTYPKRTKVNLKLKNFRGPSGYGNYSLSVRRKSEFPNKFVDQNPISFIESHSRATANELPKYFNIEYLPETLGERISGKIVPRTEGTSVENKIVGISIPGTDFQLKAAVTDSEGEFHVDIFQNYTKPVIIAQMLEEGDKDAFKVELIHDPPLNLDNLKFKEFSMDSTMESAILERSVSNQIENAYYQARPDTLEIKERNDPYGGGEIERYDLDDFTRFPTLIETMVEILPYASIRKQGKDNFIFNVRLFDNYEGPQRSALVFIDGMLITSHKRIVEFDSKTISHISVVREKFELAGKNYRGMINIETFDKNYFEETSMENIAYLEIMPPVKKKKYYHQSYSQEEKEKYKRHPDNRYQLLWNPNVKLQGSEKSFDFYTSDIPGIYEITLEGFSIFGRPVFVSQTIEVR</sequence>
<accession>A0A285MSJ5</accession>
<feature type="signal peptide" evidence="1">
    <location>
        <begin position="1"/>
        <end position="21"/>
    </location>
</feature>
<feature type="chain" id="PRO_5012267373" description="Carboxypeptidase regulatory-like domain-containing protein" evidence="1">
    <location>
        <begin position="22"/>
        <end position="589"/>
    </location>
</feature>